<dbReference type="AlphaFoldDB" id="A0A1Y3YUL4"/>
<dbReference type="Proteomes" id="UP000195386">
    <property type="component" value="Unassembled WGS sequence"/>
</dbReference>
<organism evidence="1 2">
    <name type="scientific">Bacteroides clarus</name>
    <dbReference type="NCBI Taxonomy" id="626929"/>
    <lineage>
        <taxon>Bacteria</taxon>
        <taxon>Pseudomonadati</taxon>
        <taxon>Bacteroidota</taxon>
        <taxon>Bacteroidia</taxon>
        <taxon>Bacteroidales</taxon>
        <taxon>Bacteroidaceae</taxon>
        <taxon>Bacteroides</taxon>
    </lineage>
</organism>
<name>A0A1Y3YUL4_9BACE</name>
<evidence type="ECO:0000313" key="2">
    <source>
        <dbReference type="Proteomes" id="UP000195386"/>
    </source>
</evidence>
<comment type="caution">
    <text evidence="1">The sequence shown here is derived from an EMBL/GenBank/DDBJ whole genome shotgun (WGS) entry which is preliminary data.</text>
</comment>
<sequence>MKLNYNEWLTLAFWEYNRYPDEELTLELFQETFGSVPGAHYYEKWVYYYEKNLLGMMAYFRGEEDKGQKFCDMVARQVERYIQNRETYTENNHL</sequence>
<dbReference type="RefSeq" id="WP_087425959.1">
    <property type="nucleotide sequence ID" value="NZ_NFII01000005.1"/>
</dbReference>
<proteinExistence type="predicted"/>
<protein>
    <submittedName>
        <fullName evidence="1">Uncharacterized protein</fullName>
    </submittedName>
</protein>
<evidence type="ECO:0000313" key="1">
    <source>
        <dbReference type="EMBL" id="OUO01555.1"/>
    </source>
</evidence>
<dbReference type="EMBL" id="NFII01000005">
    <property type="protein sequence ID" value="OUO01555.1"/>
    <property type="molecule type" value="Genomic_DNA"/>
</dbReference>
<accession>A0A1Y3YUL4</accession>
<gene>
    <name evidence="1" type="ORF">B5F97_07905</name>
</gene>
<reference evidence="2" key="1">
    <citation type="submission" date="2017-04" db="EMBL/GenBank/DDBJ databases">
        <title>Function of individual gut microbiota members based on whole genome sequencing of pure cultures obtained from chicken caecum.</title>
        <authorList>
            <person name="Medvecky M."/>
            <person name="Cejkova D."/>
            <person name="Polansky O."/>
            <person name="Karasova D."/>
            <person name="Kubasova T."/>
            <person name="Cizek A."/>
            <person name="Rychlik I."/>
        </authorList>
    </citation>
    <scope>NUCLEOTIDE SEQUENCE [LARGE SCALE GENOMIC DNA]</scope>
    <source>
        <strain evidence="2">An43</strain>
    </source>
</reference>